<evidence type="ECO:0000256" key="1">
    <source>
        <dbReference type="SAM" id="MobiDB-lite"/>
    </source>
</evidence>
<dbReference type="SUPFAM" id="SSF53300">
    <property type="entry name" value="vWA-like"/>
    <property type="match status" value="1"/>
</dbReference>
<sequence>MNKTSVTLAILMSLSLSACGGGSSSTADKSTKATPAPTIEPTVAPTIEPTVAPTIEPTVAPTIEPTVTPTAEPTPAPVLTNINGQLVVPVTITASARKTLIPAPIQARSEACPGVPDGYSPLADAVVELKNAAGDNLESSTTTDTCGKFEFVVPKSLVDSISNVVAAKSGFKNIIADVDNFLESNASRIASTISDQASYEITGLKKSSAQSINFIITDSESKKAILGLQNSAFTFSLDGQTITSPTITSSQNTATDSASVAITLDSSGSMGALVYDENNRPVLAPDGNTHRRQTIAASAAHQLIDMTKANDPNSEMAIIMFSSVIYPMTDTTLNSKLKIFDASGDAMLLDTGRTDNFTQDASTLHTLIDIYNEYSAMYGSYSTPVIERHPDRTDNIAKISYYPFGGSTAFLDSIDQAITTLESTNPTKPVIVALTDGADNSSQKTVDEIITRANQYNYPVTVIAAGTGFSSYDIDDMKRISNETGSEYFEVADLSKLGGFLAGISTRVTFNYDANLNTPLISGQVLNVSLSVNGETPVSREITIP</sequence>
<dbReference type="InterPro" id="IPR036465">
    <property type="entry name" value="vWFA_dom_sf"/>
</dbReference>
<feature type="region of interest" description="Disordered" evidence="1">
    <location>
        <begin position="20"/>
        <end position="43"/>
    </location>
</feature>
<reference evidence="4 5" key="1">
    <citation type="journal article" date="2022" name="Environ. Microbiol. Rep.">
        <title>Eco-phylogenetic analyses reveal divergent evolution of vitamin B12 metabolism in the marine bacterial family 'Psychromonadaceae'.</title>
        <authorList>
            <person name="Jin X."/>
            <person name="Yang Y."/>
            <person name="Cao H."/>
            <person name="Gao B."/>
            <person name="Zhao Z."/>
        </authorList>
    </citation>
    <scope>NUCLEOTIDE SEQUENCE [LARGE SCALE GENOMIC DNA]</scope>
    <source>
        <strain evidence="4 5">MKS20</strain>
    </source>
</reference>
<dbReference type="PROSITE" id="PS50234">
    <property type="entry name" value="VWFA"/>
    <property type="match status" value="1"/>
</dbReference>
<dbReference type="Gene3D" id="3.40.50.410">
    <property type="entry name" value="von Willebrand factor, type A domain"/>
    <property type="match status" value="1"/>
</dbReference>
<feature type="domain" description="VWFA" evidence="3">
    <location>
        <begin position="259"/>
        <end position="504"/>
    </location>
</feature>
<evidence type="ECO:0000313" key="5">
    <source>
        <dbReference type="Proteomes" id="UP001201273"/>
    </source>
</evidence>
<dbReference type="RefSeq" id="WP_233051560.1">
    <property type="nucleotide sequence ID" value="NZ_JAIMJA010000003.1"/>
</dbReference>
<dbReference type="CDD" id="cd00198">
    <property type="entry name" value="vWFA"/>
    <property type="match status" value="1"/>
</dbReference>
<proteinExistence type="predicted"/>
<feature type="chain" id="PRO_5045955326" description="VWFA domain-containing protein" evidence="2">
    <location>
        <begin position="19"/>
        <end position="545"/>
    </location>
</feature>
<keyword evidence="5" id="KW-1185">Reference proteome</keyword>
<keyword evidence="2" id="KW-0732">Signal</keyword>
<accession>A0ABS8W6Z1</accession>
<protein>
    <recommendedName>
        <fullName evidence="3">VWFA domain-containing protein</fullName>
    </recommendedName>
</protein>
<feature type="signal peptide" evidence="2">
    <location>
        <begin position="1"/>
        <end position="18"/>
    </location>
</feature>
<dbReference type="PROSITE" id="PS51257">
    <property type="entry name" value="PROKAR_LIPOPROTEIN"/>
    <property type="match status" value="1"/>
</dbReference>
<dbReference type="EMBL" id="JAIMJA010000003">
    <property type="protein sequence ID" value="MCE2593978.1"/>
    <property type="molecule type" value="Genomic_DNA"/>
</dbReference>
<name>A0ABS8W6Z1_9GAMM</name>
<comment type="caution">
    <text evidence="4">The sequence shown here is derived from an EMBL/GenBank/DDBJ whole genome shotgun (WGS) entry which is preliminary data.</text>
</comment>
<evidence type="ECO:0000259" key="3">
    <source>
        <dbReference type="PROSITE" id="PS50234"/>
    </source>
</evidence>
<evidence type="ECO:0000313" key="4">
    <source>
        <dbReference type="EMBL" id="MCE2593978.1"/>
    </source>
</evidence>
<gene>
    <name evidence="4" type="ORF">K6Y31_04010</name>
</gene>
<dbReference type="InterPro" id="IPR002035">
    <property type="entry name" value="VWF_A"/>
</dbReference>
<dbReference type="Proteomes" id="UP001201273">
    <property type="component" value="Unassembled WGS sequence"/>
</dbReference>
<dbReference type="SMART" id="SM00327">
    <property type="entry name" value="VWA"/>
    <property type="match status" value="1"/>
</dbReference>
<organism evidence="4 5">
    <name type="scientific">Motilimonas cestriensis</name>
    <dbReference type="NCBI Taxonomy" id="2742685"/>
    <lineage>
        <taxon>Bacteria</taxon>
        <taxon>Pseudomonadati</taxon>
        <taxon>Pseudomonadota</taxon>
        <taxon>Gammaproteobacteria</taxon>
        <taxon>Alteromonadales</taxon>
        <taxon>Alteromonadales genera incertae sedis</taxon>
        <taxon>Motilimonas</taxon>
    </lineage>
</organism>
<evidence type="ECO:0000256" key="2">
    <source>
        <dbReference type="SAM" id="SignalP"/>
    </source>
</evidence>